<name>A0A929RX02_9BACT</name>
<comment type="caution">
    <text evidence="2">The sequence shown here is derived from an EMBL/GenBank/DDBJ whole genome shotgun (WGS) entry which is preliminary data.</text>
</comment>
<organism evidence="2 3">
    <name type="scientific">Alloprevotella tannerae</name>
    <dbReference type="NCBI Taxonomy" id="76122"/>
    <lineage>
        <taxon>Bacteria</taxon>
        <taxon>Pseudomonadati</taxon>
        <taxon>Bacteroidota</taxon>
        <taxon>Bacteroidia</taxon>
        <taxon>Bacteroidales</taxon>
        <taxon>Prevotellaceae</taxon>
        <taxon>Alloprevotella</taxon>
    </lineage>
</organism>
<gene>
    <name evidence="2" type="ORF">HXK21_07380</name>
</gene>
<comment type="similarity">
    <text evidence="1">Belongs to the Rv0495c family.</text>
</comment>
<proteinExistence type="inferred from homology"/>
<evidence type="ECO:0000313" key="2">
    <source>
        <dbReference type="EMBL" id="MBF0970845.1"/>
    </source>
</evidence>
<dbReference type="EMBL" id="JABZGR010000025">
    <property type="protein sequence ID" value="MBF0970845.1"/>
    <property type="molecule type" value="Genomic_DNA"/>
</dbReference>
<dbReference type="Pfam" id="PF11307">
    <property type="entry name" value="DUF3109"/>
    <property type="match status" value="1"/>
</dbReference>
<dbReference type="InterPro" id="IPR021458">
    <property type="entry name" value="Rv0495c"/>
</dbReference>
<protein>
    <submittedName>
        <fullName evidence="2">DUF3109 family protein</fullName>
    </submittedName>
</protein>
<sequence>MHSSRRAMPILQVANVLLSAEIVTEYFCCDLSACHGQCCVDGESGAPLTLDEAAELERVLPIVEGDLSAEARKVIAQQGVAYVDIEGDLVTSIVNGQDCVFTCYEDSCCLCAAERAYRQQHTDWCKPISCALYPIREKQLSNGYVGLNYHRWSVCDAARRKGQELHLPIYRFLKAPLIRRFGEAWYKELEETAEALRAAST</sequence>
<accession>A0A929RX02</accession>
<evidence type="ECO:0000256" key="1">
    <source>
        <dbReference type="ARBA" id="ARBA00093770"/>
    </source>
</evidence>
<evidence type="ECO:0000313" key="3">
    <source>
        <dbReference type="Proteomes" id="UP000704068"/>
    </source>
</evidence>
<reference evidence="2" key="1">
    <citation type="submission" date="2020-04" db="EMBL/GenBank/DDBJ databases">
        <title>Deep metagenomics examines the oral microbiome during advanced dental caries in children, revealing novel taxa and co-occurrences with host molecules.</title>
        <authorList>
            <person name="Baker J.L."/>
            <person name="Morton J.T."/>
            <person name="Dinis M."/>
            <person name="Alvarez R."/>
            <person name="Tran N.C."/>
            <person name="Knight R."/>
            <person name="Edlund A."/>
        </authorList>
    </citation>
    <scope>NUCLEOTIDE SEQUENCE</scope>
    <source>
        <strain evidence="2">JCVI_34_bin.1</strain>
    </source>
</reference>
<dbReference type="AlphaFoldDB" id="A0A929RX02"/>
<dbReference type="Proteomes" id="UP000704068">
    <property type="component" value="Unassembled WGS sequence"/>
</dbReference>